<dbReference type="InterPro" id="IPR020845">
    <property type="entry name" value="AMP-binding_CS"/>
</dbReference>
<dbReference type="Pfam" id="PF00550">
    <property type="entry name" value="PP-binding"/>
    <property type="match status" value="2"/>
</dbReference>
<dbReference type="Gene3D" id="3.30.559.30">
    <property type="entry name" value="Nonribosomal peptide synthetase, condensation domain"/>
    <property type="match status" value="3"/>
</dbReference>
<comment type="similarity">
    <text evidence="2">Belongs to the ATP-dependent AMP-binding enzyme family.</text>
</comment>
<feature type="domain" description="Carrier" evidence="8">
    <location>
        <begin position="1842"/>
        <end position="1917"/>
    </location>
</feature>
<dbReference type="GO" id="GO:0031177">
    <property type="term" value="F:phosphopantetheine binding"/>
    <property type="evidence" value="ECO:0007669"/>
    <property type="project" value="InterPro"/>
</dbReference>
<evidence type="ECO:0000256" key="4">
    <source>
        <dbReference type="ARBA" id="ARBA00022553"/>
    </source>
</evidence>
<keyword evidence="4" id="KW-0597">Phosphoprotein</keyword>
<dbReference type="SUPFAM" id="SSF47336">
    <property type="entry name" value="ACP-like"/>
    <property type="match status" value="2"/>
</dbReference>
<dbReference type="Gene3D" id="2.30.38.10">
    <property type="entry name" value="Luciferase, Domain 3"/>
    <property type="match status" value="2"/>
</dbReference>
<dbReference type="PANTHER" id="PTHR45527:SF14">
    <property type="entry name" value="PLIPASTATIN SYNTHASE SUBUNIT B"/>
    <property type="match status" value="1"/>
</dbReference>
<dbReference type="InterPro" id="IPR036736">
    <property type="entry name" value="ACP-like_sf"/>
</dbReference>
<dbReference type="PROSITE" id="PS50075">
    <property type="entry name" value="CARRIER"/>
    <property type="match status" value="2"/>
</dbReference>
<organism evidence="9 10">
    <name type="scientific">Paenibacillus thiaminolyticus</name>
    <name type="common">Bacillus thiaminolyticus</name>
    <dbReference type="NCBI Taxonomy" id="49283"/>
    <lineage>
        <taxon>Bacteria</taxon>
        <taxon>Bacillati</taxon>
        <taxon>Bacillota</taxon>
        <taxon>Bacilli</taxon>
        <taxon>Bacillales</taxon>
        <taxon>Paenibacillaceae</taxon>
        <taxon>Paenibacillus</taxon>
    </lineage>
</organism>
<protein>
    <submittedName>
        <fullName evidence="9">Amino acid adenylation domain-containing protein</fullName>
    </submittedName>
</protein>
<dbReference type="GO" id="GO:0016874">
    <property type="term" value="F:ligase activity"/>
    <property type="evidence" value="ECO:0007669"/>
    <property type="project" value="UniProtKB-KW"/>
</dbReference>
<dbReference type="PROSITE" id="PS00012">
    <property type="entry name" value="PHOSPHOPANTETHEINE"/>
    <property type="match status" value="2"/>
</dbReference>
<dbReference type="GO" id="GO:0005829">
    <property type="term" value="C:cytosol"/>
    <property type="evidence" value="ECO:0007669"/>
    <property type="project" value="TreeGrafter"/>
</dbReference>
<dbReference type="CDD" id="cd05930">
    <property type="entry name" value="A_NRPS"/>
    <property type="match status" value="2"/>
</dbReference>
<evidence type="ECO:0000256" key="5">
    <source>
        <dbReference type="ARBA" id="ARBA00022598"/>
    </source>
</evidence>
<dbReference type="FunFam" id="2.30.38.10:FF:000001">
    <property type="entry name" value="Non-ribosomal peptide synthetase PvdI"/>
    <property type="match status" value="2"/>
</dbReference>
<evidence type="ECO:0000256" key="7">
    <source>
        <dbReference type="ARBA" id="ARBA00023268"/>
    </source>
</evidence>
<evidence type="ECO:0000313" key="10">
    <source>
        <dbReference type="Proteomes" id="UP000315377"/>
    </source>
</evidence>
<dbReference type="InterPro" id="IPR020806">
    <property type="entry name" value="PKS_PP-bd"/>
</dbReference>
<dbReference type="InterPro" id="IPR000873">
    <property type="entry name" value="AMP-dep_synth/lig_dom"/>
</dbReference>
<dbReference type="FunFam" id="3.40.50.12780:FF:000012">
    <property type="entry name" value="Non-ribosomal peptide synthetase"/>
    <property type="match status" value="2"/>
</dbReference>
<dbReference type="GO" id="GO:0008610">
    <property type="term" value="P:lipid biosynthetic process"/>
    <property type="evidence" value="ECO:0007669"/>
    <property type="project" value="UniProtKB-ARBA"/>
</dbReference>
<dbReference type="Pfam" id="PF00668">
    <property type="entry name" value="Condensation"/>
    <property type="match status" value="3"/>
</dbReference>
<sequence>MSMEEQVNYWLTELAGEIPLLQLPIDNSGNKNYSYAREIESIVLSESISERIKSLGLQEETNVFTLLLTAYQSYLYRYTGQNDIWVGVMTGCRSALFVNRAFVNGTMNFKQLLAEVKDKVAKGQANQDVPYEVIAEKLASIHAGSTELFQTLFRYIEPGDEDAKGMLYNDSSLPLIRLHVDIAEAADGLQISFAYNACLFAEQTIRRMIENFRCWIEQVTTHVDTPIDQLRLITKEQERELLDAGCRNDANMLPDTILTAFDGQVQRNPDAIALVFGEKKSTYRELDVRSNQLANYLRKTGVTNETLVGICLERSIDMLVSILGVMKAGGAYVPMDPAYPIQRLHYIIEDAGLQVIITNEAFLAAVPEGVQVVHLSDNDNTLWDESAEKPDIKVNGSNLAYVIYTSGSTGNPKGVMIEHHSIMNFLQTLESRDELAKSDRLLQKTSVSFDASVWELFWWMLKGASLYILPNGDEKDPVLLVKAVERYQVTHLDFVPSMLKVVLDYIENQGSSSKLSSLKYVTVGGEVLPSHVAQKFADLLTTPYGTILYNAYGPTETTVDVARFKCDPDEKRDQIPIGKPNSNTQLFVLSEHLQVQPVGVIGELFVGGSGVARGYLNRPQLTEERFISNPYGPEPHSRLYRTGDLVRYLADGNLEYICRTDNQVKVRGYRIELEEIQVILSSHPNIDQSIIVAKKDAQENNKLVAYVIGTGSITDWREYLKNRLPEYMVPAYFVKMDAFPLTPSGKIDVKSLPEVGNSRPHITTDYIKPETDLEHKLADVWKDLFGYDEIGVEDNFFELGGHSLLGTQVLARIRELVKKELPLSALFTYPTIRSMVPVLHAADDFIPMDTFPRISRASRDRELPLSYSQERVWFLEQLSSNNLAYIFQATMNVRGRLDIPVLEKCFTEIVRRHEIFRTVFLDKHGKPYQFIYEPFDVQLPVIDVSHLPESDRDQEAQRLIQLEITKPIDITQLPLARWIVFTISEFESVILLIEHHLVHDGWSFRKFLKELFTLYSAYVENKPSPLPELPIQFADYCVWQNEMFQRGKESKQLTYWTHKLSGAKGVLELSTDRPRPVNQTFNGNSIIRLIPEELYLQLRDYCVRTNTTLFMVMMAAFQTLLHRYSNQEDIIVGSGIANRRWQETEELIGMFVNNIVIRTQFTENITFQDVLHKVRTSSLEAYENQDIPFDQVVDALRLERDQSRNPLFQVMFSFHDTKITNLPVHNLDVQLLEGFSNGSAKFDINVVVINHSELSSSLLSGDEYDSISMDWEYNTDLFDETTIRRMIEHYIELLHSILENSNQTVHSLPMLPDAEQNQLLREWNNTNTKLEDTRTIHQIFEEQVARTPERIAVVCENEQWTYRQINNLANLLASKLRNLGVKPDTVVGLMVERSPDMIIGILAILKAGGAYLPIDTAAPTERLAYILEDSDTKAIVMQEKFKTSTDFQRPVLVLGENMPDQHVDCDNLEPAANFKNLAYVMYTSGSTGTPKGVMIEHDSVVDRIHWMVKRYPMDQNDTILQKTSFCFDVSVTELLIWFFSGSKLCFLAPDAEKDPELIVNTIAEQKVTFIQFVPSMLSIFLDHLENSNTSALIKSLKRVFTIGEALTVEQVQRFERLIKQRNDTTLHNLYGPTEATIEVTSYDCQAESKVIPIGKPIDNVKAYIFNKERNLQPVGVIGELFIGGTGLARGYVGKPELTAERFVPNPCGSDPEEKVYQTGDLARWMPDGNIEFIGRMDTQVKIRGYRIELGEIEAVMRKLQDAGEAVVMAHEYEPGDTRLVAYYNGTAEASQVKLHLQKQLPHYMIPSYFVQMEALPLTSSGKLDRKALLAPDMHAVSHHDTAPRNSTEELLALIWNEILRVEPIGVFDSFFDLGGHSLLAAQVVSRVREVFGQHLPLRAIFDCPTIESLAKRLTESRQGGNIAHLPALHPAERTGAFPLSFAQKRLWFFDQLEPDSYFYNIPYVWRLSGSWNAAGLEKGFNQLIERHEMLRTVFAKRNGAPVQIVQPYQPRSLPVIDVSALSAEARESQINHHIQRNAELVFDLSQGPLIEAELIKKDECEYILLCTVHHIVSDGWSEAILLDEWLAFYEEAVSGTPADLRPLAIQYSDFAVWNRQWLSDAMMTEQLEYWKNELAGELPVLQLPIDRPRPAIQSYAGDMQQLELAPSLLEKLKMFSRQEGTTLFMTLLAAYQGFLSRYTGQTDILVGSPVANRNITEIEGLIGFFVNTLVYRVNVEDSPSFRQLIAQVKEKALRGQENQDVPFEKIVETLQPTRNPSYAPIFQTIFTMHTHLRKIKEWPNRKIEPVKTCIKVAKYDLSVTLEVNNERTLDISFGYNKDLFDHSTIERMIGHFANWLEQVVTYPDESIDNLRLITEDEEKLLLELWSSN</sequence>
<evidence type="ECO:0000313" key="9">
    <source>
        <dbReference type="EMBL" id="QDM42130.1"/>
    </source>
</evidence>
<evidence type="ECO:0000256" key="2">
    <source>
        <dbReference type="ARBA" id="ARBA00006432"/>
    </source>
</evidence>
<proteinExistence type="inferred from homology"/>
<keyword evidence="5" id="KW-0436">Ligase</keyword>
<dbReference type="InterPro" id="IPR006162">
    <property type="entry name" value="Ppantetheine_attach_site"/>
</dbReference>
<dbReference type="InterPro" id="IPR001242">
    <property type="entry name" value="Condensation_dom"/>
</dbReference>
<comment type="cofactor">
    <cofactor evidence="1">
        <name>pantetheine 4'-phosphate</name>
        <dbReference type="ChEBI" id="CHEBI:47942"/>
    </cofactor>
</comment>
<dbReference type="SUPFAM" id="SSF52777">
    <property type="entry name" value="CoA-dependent acyltransferases"/>
    <property type="match status" value="5"/>
</dbReference>
<dbReference type="CDD" id="cd19531">
    <property type="entry name" value="LCL_NRPS-like"/>
    <property type="match status" value="2"/>
</dbReference>
<evidence type="ECO:0000256" key="3">
    <source>
        <dbReference type="ARBA" id="ARBA00022450"/>
    </source>
</evidence>
<dbReference type="InterPro" id="IPR023213">
    <property type="entry name" value="CAT-like_dom_sf"/>
</dbReference>
<dbReference type="Gene3D" id="3.40.50.980">
    <property type="match status" value="4"/>
</dbReference>
<accession>A0AAP9DQE8</accession>
<dbReference type="InterPro" id="IPR010071">
    <property type="entry name" value="AA_adenyl_dom"/>
</dbReference>
<dbReference type="InterPro" id="IPR045851">
    <property type="entry name" value="AMP-bd_C_sf"/>
</dbReference>
<dbReference type="InterPro" id="IPR025110">
    <property type="entry name" value="AMP-bd_C"/>
</dbReference>
<dbReference type="GO" id="GO:0017000">
    <property type="term" value="P:antibiotic biosynthetic process"/>
    <property type="evidence" value="ECO:0007669"/>
    <property type="project" value="UniProtKB-KW"/>
</dbReference>
<dbReference type="Gene3D" id="3.30.559.10">
    <property type="entry name" value="Chloramphenicol acetyltransferase-like domain"/>
    <property type="match status" value="3"/>
</dbReference>
<dbReference type="FunFam" id="3.40.50.980:FF:000001">
    <property type="entry name" value="Non-ribosomal peptide synthetase"/>
    <property type="match status" value="2"/>
</dbReference>
<dbReference type="NCBIfam" id="NF003417">
    <property type="entry name" value="PRK04813.1"/>
    <property type="match status" value="2"/>
</dbReference>
<dbReference type="SUPFAM" id="SSF56801">
    <property type="entry name" value="Acetyl-CoA synthetase-like"/>
    <property type="match status" value="2"/>
</dbReference>
<dbReference type="FunFam" id="1.10.1200.10:FF:000005">
    <property type="entry name" value="Nonribosomal peptide synthetase 1"/>
    <property type="match status" value="2"/>
</dbReference>
<dbReference type="RefSeq" id="WP_087443864.1">
    <property type="nucleotide sequence ID" value="NZ_JAMDML010000005.1"/>
</dbReference>
<dbReference type="Pfam" id="PF00501">
    <property type="entry name" value="AMP-binding"/>
    <property type="match status" value="2"/>
</dbReference>
<evidence type="ECO:0000256" key="6">
    <source>
        <dbReference type="ARBA" id="ARBA00023194"/>
    </source>
</evidence>
<evidence type="ECO:0000256" key="1">
    <source>
        <dbReference type="ARBA" id="ARBA00001957"/>
    </source>
</evidence>
<dbReference type="Pfam" id="PF13193">
    <property type="entry name" value="AMP-binding_C"/>
    <property type="match status" value="2"/>
</dbReference>
<reference evidence="9 10" key="1">
    <citation type="submission" date="2019-07" db="EMBL/GenBank/DDBJ databases">
        <title>Paenibacillus thiaminolyticus NRRL B-4156.</title>
        <authorList>
            <person name="Hehnly C."/>
            <person name="Zhang L."/>
        </authorList>
    </citation>
    <scope>NUCLEOTIDE SEQUENCE [LARGE SCALE GENOMIC DNA]</scope>
    <source>
        <strain evidence="9 10">NRRL B-4156</strain>
    </source>
</reference>
<gene>
    <name evidence="9" type="ORF">FLT43_00360</name>
</gene>
<dbReference type="Gene3D" id="3.30.300.30">
    <property type="match status" value="2"/>
</dbReference>
<dbReference type="SMART" id="SM00823">
    <property type="entry name" value="PKS_PP"/>
    <property type="match status" value="2"/>
</dbReference>
<dbReference type="GO" id="GO:0044550">
    <property type="term" value="P:secondary metabolite biosynthetic process"/>
    <property type="evidence" value="ECO:0007669"/>
    <property type="project" value="UniProtKB-ARBA"/>
</dbReference>
<name>A0AAP9DQE8_PANTH</name>
<dbReference type="NCBIfam" id="TIGR01733">
    <property type="entry name" value="AA-adenyl-dom"/>
    <property type="match status" value="2"/>
</dbReference>
<feature type="domain" description="Carrier" evidence="8">
    <location>
        <begin position="768"/>
        <end position="843"/>
    </location>
</feature>
<dbReference type="PROSITE" id="PS00455">
    <property type="entry name" value="AMP_BINDING"/>
    <property type="match status" value="2"/>
</dbReference>
<dbReference type="Gene3D" id="1.10.1200.10">
    <property type="entry name" value="ACP-like"/>
    <property type="match status" value="2"/>
</dbReference>
<dbReference type="GO" id="GO:0043041">
    <property type="term" value="P:amino acid activation for nonribosomal peptide biosynthetic process"/>
    <property type="evidence" value="ECO:0007669"/>
    <property type="project" value="TreeGrafter"/>
</dbReference>
<dbReference type="InterPro" id="IPR009081">
    <property type="entry name" value="PP-bd_ACP"/>
</dbReference>
<keyword evidence="6" id="KW-0045">Antibiotic biosynthesis</keyword>
<keyword evidence="7" id="KW-0511">Multifunctional enzyme</keyword>
<keyword evidence="3" id="KW-0596">Phosphopantetheine</keyword>
<evidence type="ECO:0000259" key="8">
    <source>
        <dbReference type="PROSITE" id="PS50075"/>
    </source>
</evidence>
<dbReference type="PANTHER" id="PTHR45527">
    <property type="entry name" value="NONRIBOSOMAL PEPTIDE SYNTHETASE"/>
    <property type="match status" value="1"/>
</dbReference>
<dbReference type="FunFam" id="3.30.300.30:FF:000010">
    <property type="entry name" value="Enterobactin synthetase component F"/>
    <property type="match status" value="1"/>
</dbReference>
<dbReference type="EMBL" id="CP041405">
    <property type="protein sequence ID" value="QDM42130.1"/>
    <property type="molecule type" value="Genomic_DNA"/>
</dbReference>
<dbReference type="Proteomes" id="UP000315377">
    <property type="component" value="Chromosome"/>
</dbReference>